<keyword evidence="2" id="KW-1185">Reference proteome</keyword>
<dbReference type="OrthoDB" id="9806024at2"/>
<dbReference type="AlphaFoldDB" id="A0A553E8M5"/>
<evidence type="ECO:0000313" key="1">
    <source>
        <dbReference type="EMBL" id="TRX41261.1"/>
    </source>
</evidence>
<sequence length="320" mass="37395">MIKKTKNKISVAYKEMRAGFRYLSVLRKPKSIARPRIIFCCDGLFSHGGLLDRMKGIISFYEVSKQLGYDFYIYFSDPFQLDEFLEPNVVSWKIPLAEMNFSFFDTKIWYRMNVFDCHSISEIEKATTTNYLVYANVDFLATLHPQNSQQDNERLWRDNFNELFRKTSLLANELVSLPQVERLVFHLRFTSLMGDFKDTTQKVLNAAAQTLLIQEIRNKMDAIANQYPHQAIYVLSDSYLFLEYIQKNTPYAVLAGQPVHIDFTNKMKASNKTHLKTFSDFFFMVESDTIIMLRLQGMYSSSFSRYAAILGNKRFLIIQS</sequence>
<name>A0A553E8M5_9FLAO</name>
<gene>
    <name evidence="1" type="ORF">FNW21_03965</name>
</gene>
<proteinExistence type="predicted"/>
<dbReference type="Proteomes" id="UP000316371">
    <property type="component" value="Unassembled WGS sequence"/>
</dbReference>
<evidence type="ECO:0000313" key="2">
    <source>
        <dbReference type="Proteomes" id="UP000316371"/>
    </source>
</evidence>
<comment type="caution">
    <text evidence="1">The sequence shown here is derived from an EMBL/GenBank/DDBJ whole genome shotgun (WGS) entry which is preliminary data.</text>
</comment>
<protein>
    <submittedName>
        <fullName evidence="1">Uncharacterized protein</fullName>
    </submittedName>
</protein>
<dbReference type="RefSeq" id="WP_144255449.1">
    <property type="nucleotide sequence ID" value="NZ_VJZT01000003.1"/>
</dbReference>
<reference evidence="1 2" key="1">
    <citation type="submission" date="2019-07" db="EMBL/GenBank/DDBJ databases">
        <title>Novel species of Flavobacterium.</title>
        <authorList>
            <person name="Liu Q."/>
            <person name="Xin Y.-H."/>
        </authorList>
    </citation>
    <scope>NUCLEOTIDE SEQUENCE [LARGE SCALE GENOMIC DNA]</scope>
    <source>
        <strain evidence="1 2">LB1R34</strain>
    </source>
</reference>
<accession>A0A553E8M5</accession>
<dbReference type="EMBL" id="VJZT01000003">
    <property type="protein sequence ID" value="TRX41261.1"/>
    <property type="molecule type" value="Genomic_DNA"/>
</dbReference>
<organism evidence="1 2">
    <name type="scientific">Flavobacterium restrictum</name>
    <dbReference type="NCBI Taxonomy" id="2594428"/>
    <lineage>
        <taxon>Bacteria</taxon>
        <taxon>Pseudomonadati</taxon>
        <taxon>Bacteroidota</taxon>
        <taxon>Flavobacteriia</taxon>
        <taxon>Flavobacteriales</taxon>
        <taxon>Flavobacteriaceae</taxon>
        <taxon>Flavobacterium</taxon>
    </lineage>
</organism>
<dbReference type="Gene3D" id="3.40.50.11350">
    <property type="match status" value="1"/>
</dbReference>